<dbReference type="AlphaFoldDB" id="G8BTK6"/>
<dbReference type="GO" id="GO:0016887">
    <property type="term" value="F:ATP hydrolysis activity"/>
    <property type="evidence" value="ECO:0007669"/>
    <property type="project" value="TreeGrafter"/>
</dbReference>
<comment type="similarity">
    <text evidence="1 5">Belongs to the V-ATPase G subunit family.</text>
</comment>
<dbReference type="OMA" id="ARKYRQD"/>
<evidence type="ECO:0000256" key="2">
    <source>
        <dbReference type="ARBA" id="ARBA00022448"/>
    </source>
</evidence>
<organism evidence="7 8">
    <name type="scientific">Tetrapisispora phaffii (strain ATCC 24235 / CBS 4417 / NBRC 1672 / NRRL Y-8282 / UCD 70-5)</name>
    <name type="common">Yeast</name>
    <name type="synonym">Fabospora phaffii</name>
    <dbReference type="NCBI Taxonomy" id="1071381"/>
    <lineage>
        <taxon>Eukaryota</taxon>
        <taxon>Fungi</taxon>
        <taxon>Dikarya</taxon>
        <taxon>Ascomycota</taxon>
        <taxon>Saccharomycotina</taxon>
        <taxon>Saccharomycetes</taxon>
        <taxon>Saccharomycetales</taxon>
        <taxon>Saccharomycetaceae</taxon>
        <taxon>Tetrapisispora</taxon>
    </lineage>
</organism>
<reference evidence="7 8" key="1">
    <citation type="journal article" date="2011" name="Proc. Natl. Acad. Sci. U.S.A.">
        <title>Evolutionary erosion of yeast sex chromosomes by mating-type switching accidents.</title>
        <authorList>
            <person name="Gordon J.L."/>
            <person name="Armisen D."/>
            <person name="Proux-Wera E."/>
            <person name="Oheigeartaigh S.S."/>
            <person name="Byrne K.P."/>
            <person name="Wolfe K.H."/>
        </authorList>
    </citation>
    <scope>NUCLEOTIDE SEQUENCE [LARGE SCALE GENOMIC DNA]</scope>
    <source>
        <strain evidence="8">ATCC 24235 / CBS 4417 / NBRC 1672 / NRRL Y-8282 / UCD 70-5</strain>
    </source>
</reference>
<dbReference type="RefSeq" id="XP_003685668.1">
    <property type="nucleotide sequence ID" value="XM_003685620.1"/>
</dbReference>
<dbReference type="GO" id="GO:0000221">
    <property type="term" value="C:vacuolar proton-transporting V-type ATPase, V1 domain"/>
    <property type="evidence" value="ECO:0007669"/>
    <property type="project" value="EnsemblFungi"/>
</dbReference>
<evidence type="ECO:0000256" key="1">
    <source>
        <dbReference type="ARBA" id="ARBA00010066"/>
    </source>
</evidence>
<dbReference type="STRING" id="1071381.G8BTK6"/>
<dbReference type="Proteomes" id="UP000005666">
    <property type="component" value="Chromosome 5"/>
</dbReference>
<evidence type="ECO:0000256" key="3">
    <source>
        <dbReference type="ARBA" id="ARBA00022781"/>
    </source>
</evidence>
<keyword evidence="3 5" id="KW-0375">Hydrogen ion transport</keyword>
<dbReference type="EMBL" id="HE612860">
    <property type="protein sequence ID" value="CCE63234.1"/>
    <property type="molecule type" value="Genomic_DNA"/>
</dbReference>
<dbReference type="InterPro" id="IPR005124">
    <property type="entry name" value="V-ATPase_G"/>
</dbReference>
<name>G8BTK6_TETPH</name>
<feature type="coiled-coil region" evidence="6">
    <location>
        <begin position="11"/>
        <end position="94"/>
    </location>
</feature>
<evidence type="ECO:0000256" key="4">
    <source>
        <dbReference type="ARBA" id="ARBA00023065"/>
    </source>
</evidence>
<evidence type="ECO:0000256" key="5">
    <source>
        <dbReference type="RuleBase" id="RU364019"/>
    </source>
</evidence>
<dbReference type="Pfam" id="PF03179">
    <property type="entry name" value="V-ATPase_G"/>
    <property type="match status" value="1"/>
</dbReference>
<evidence type="ECO:0000256" key="6">
    <source>
        <dbReference type="SAM" id="Coils"/>
    </source>
</evidence>
<evidence type="ECO:0000313" key="7">
    <source>
        <dbReference type="EMBL" id="CCE63234.1"/>
    </source>
</evidence>
<dbReference type="NCBIfam" id="TIGR01147">
    <property type="entry name" value="V_ATP_synt_G"/>
    <property type="match status" value="1"/>
</dbReference>
<dbReference type="eggNOG" id="KOG1772">
    <property type="taxonomic scope" value="Eukaryota"/>
</dbReference>
<keyword evidence="2 5" id="KW-0813">Transport</keyword>
<keyword evidence="6" id="KW-0175">Coiled coil</keyword>
<comment type="function">
    <text evidence="5">Subunit of the V1 complex of vacuolar(H+)-ATPase (V-ATPase), a multisubunit enzyme composed of a peripheral complex (V1) that hydrolyzes ATP and a membrane integral complex (V0) that translocates protons. V-ATPase is responsible for acidifying and maintaining the pH of intracellular compartments and in some cell types, is targeted to the plasma membrane, where it is responsible for acidifying the extracellular environment.</text>
</comment>
<evidence type="ECO:0000313" key="8">
    <source>
        <dbReference type="Proteomes" id="UP000005666"/>
    </source>
</evidence>
<dbReference type="PANTHER" id="PTHR12713">
    <property type="entry name" value="VACUOLAR ATP SYNTHASE SUBUNIT G"/>
    <property type="match status" value="1"/>
</dbReference>
<dbReference type="GO" id="GO:0046961">
    <property type="term" value="F:proton-transporting ATPase activity, rotational mechanism"/>
    <property type="evidence" value="ECO:0007669"/>
    <property type="project" value="InterPro"/>
</dbReference>
<keyword evidence="8" id="KW-1185">Reference proteome</keyword>
<dbReference type="Gene3D" id="1.20.5.2950">
    <property type="match status" value="1"/>
</dbReference>
<proteinExistence type="inferred from homology"/>
<sequence length="115" mass="12871">MSAQQNGIVTLLKAEKEAQEIVSEARKYRQEKLKQAKIDAANEINNYKATKDNELKEFEQKNGNNVAALESESAEEIKKELDEVKKLSKEKEGTVVDLLVKAITQPVSEMHVNAA</sequence>
<dbReference type="KEGG" id="tpf:TPHA_0E01390"/>
<gene>
    <name evidence="7" type="primary">TPHA0E01390</name>
    <name evidence="7" type="ordered locus">TPHA_0E01390</name>
</gene>
<dbReference type="GeneID" id="11531497"/>
<comment type="subunit">
    <text evidence="5">V-ATPase is a heteromultimeric enzyme made up of two complexes: the ATP-hydrolytic V1 complex and the proton translocation V0 complex.</text>
</comment>
<protein>
    <recommendedName>
        <fullName evidence="5">V-type proton ATPase subunit G</fullName>
    </recommendedName>
</protein>
<accession>G8BTK6</accession>
<dbReference type="PANTHER" id="PTHR12713:SF11">
    <property type="entry name" value="V-TYPE PROTON ATPASE SUBUNIT G"/>
    <property type="match status" value="1"/>
</dbReference>
<dbReference type="OrthoDB" id="250802at2759"/>
<dbReference type="HOGENOM" id="CLU_125101_2_1_1"/>
<keyword evidence="4 5" id="KW-0406">Ion transport</keyword>